<dbReference type="KEGG" id="ckp:ckrop_0311"/>
<dbReference type="HOGENOM" id="CLU_3182602_0_0_11"/>
<protein>
    <submittedName>
        <fullName evidence="1">Uncharacterized protein</fullName>
    </submittedName>
</protein>
<keyword evidence="2" id="KW-1185">Reference proteome</keyword>
<sequence>MMPTSPCETPHLSDAQIAEAFMDAVHMLPTESTSTDKIVEKLFSLS</sequence>
<organism evidence="1 2">
    <name type="scientific">Corynebacterium kroppenstedtii (strain DSM 44385 / JCM 11950 / CIP 105744 / CCUG 35717)</name>
    <dbReference type="NCBI Taxonomy" id="645127"/>
    <lineage>
        <taxon>Bacteria</taxon>
        <taxon>Bacillati</taxon>
        <taxon>Actinomycetota</taxon>
        <taxon>Actinomycetes</taxon>
        <taxon>Mycobacteriales</taxon>
        <taxon>Corynebacteriaceae</taxon>
        <taxon>Corynebacterium</taxon>
    </lineage>
</organism>
<evidence type="ECO:0000313" key="1">
    <source>
        <dbReference type="EMBL" id="ACR17093.1"/>
    </source>
</evidence>
<dbReference type="RefSeq" id="WP_012730981.1">
    <property type="nucleotide sequence ID" value="NC_012704.1"/>
</dbReference>
<gene>
    <name evidence="1" type="ordered locus">ckrop_0311</name>
</gene>
<name>C4LGY8_CORK4</name>
<dbReference type="AlphaFoldDB" id="C4LGY8"/>
<accession>C4LGY8</accession>
<evidence type="ECO:0000313" key="2">
    <source>
        <dbReference type="Proteomes" id="UP000001473"/>
    </source>
</evidence>
<reference evidence="1 2" key="1">
    <citation type="journal article" date="2008" name="J. Biotechnol.">
        <title>Ultrafast pyrosequencing of Corynebacterium kroppenstedtii DSM44385 revealed insights into the physiology of a lipophilic corynebacterium that lacks mycolic acids.</title>
        <authorList>
            <person name="Tauch A."/>
            <person name="Schneider J."/>
            <person name="Szczepanowski R."/>
            <person name="Tilker A."/>
            <person name="Viehoever P."/>
            <person name="Gartemann K.-H."/>
            <person name="Arnold W."/>
            <person name="Blom J."/>
            <person name="Brinkrolf K."/>
            <person name="Brune I."/>
            <person name="Goetker S."/>
            <person name="Weisshaar B."/>
            <person name="Goesmann A."/>
            <person name="Droege M."/>
            <person name="Puehler A."/>
        </authorList>
    </citation>
    <scope>NUCLEOTIDE SEQUENCE [LARGE SCALE GENOMIC DNA]</scope>
    <source>
        <strain evidence="2">DSM 44385 / JCM 11950 / CIP 105744 / CCUG 35717</strain>
    </source>
</reference>
<dbReference type="EMBL" id="CP001620">
    <property type="protein sequence ID" value="ACR17093.1"/>
    <property type="molecule type" value="Genomic_DNA"/>
</dbReference>
<dbReference type="Proteomes" id="UP000001473">
    <property type="component" value="Chromosome"/>
</dbReference>
<proteinExistence type="predicted"/>